<evidence type="ECO:0000256" key="11">
    <source>
        <dbReference type="ARBA" id="ARBA00023160"/>
    </source>
</evidence>
<dbReference type="PANTHER" id="PTHR11351:SF26">
    <property type="entry name" value="FATTY ACID DESATURASE DOMAIN-CONTAINING PROTEIN"/>
    <property type="match status" value="1"/>
</dbReference>
<dbReference type="InterPro" id="IPR005804">
    <property type="entry name" value="FA_desaturase_dom"/>
</dbReference>
<evidence type="ECO:0000256" key="6">
    <source>
        <dbReference type="ARBA" id="ARBA00022989"/>
    </source>
</evidence>
<dbReference type="GO" id="GO:0004768">
    <property type="term" value="F:stearoyl-CoA 9-desaturase activity"/>
    <property type="evidence" value="ECO:0007669"/>
    <property type="project" value="TreeGrafter"/>
</dbReference>
<evidence type="ECO:0000313" key="16">
    <source>
        <dbReference type="EMBL" id="JAV11397.1"/>
    </source>
</evidence>
<evidence type="ECO:0000256" key="12">
    <source>
        <dbReference type="RuleBase" id="RU000581"/>
    </source>
</evidence>
<dbReference type="InterPro" id="IPR015876">
    <property type="entry name" value="Acyl-CoA_DS"/>
</dbReference>
<keyword evidence="6 14" id="KW-1133">Transmembrane helix</keyword>
<evidence type="ECO:0000259" key="15">
    <source>
        <dbReference type="Pfam" id="PF00487"/>
    </source>
</evidence>
<dbReference type="EMBL" id="GFDF01002687">
    <property type="protein sequence ID" value="JAV11397.1"/>
    <property type="molecule type" value="Transcribed_RNA"/>
</dbReference>
<evidence type="ECO:0000256" key="10">
    <source>
        <dbReference type="ARBA" id="ARBA00023136"/>
    </source>
</evidence>
<evidence type="ECO:0000256" key="13">
    <source>
        <dbReference type="SAM" id="MobiDB-lite"/>
    </source>
</evidence>
<evidence type="ECO:0000256" key="7">
    <source>
        <dbReference type="ARBA" id="ARBA00023002"/>
    </source>
</evidence>
<keyword evidence="3 12" id="KW-0444">Lipid biosynthesis</keyword>
<accession>A0A1L8DY59</accession>
<dbReference type="GO" id="GO:0005789">
    <property type="term" value="C:endoplasmic reticulum membrane"/>
    <property type="evidence" value="ECO:0007669"/>
    <property type="project" value="TreeGrafter"/>
</dbReference>
<evidence type="ECO:0000256" key="14">
    <source>
        <dbReference type="SAM" id="Phobius"/>
    </source>
</evidence>
<evidence type="ECO:0000256" key="5">
    <source>
        <dbReference type="ARBA" id="ARBA00022832"/>
    </source>
</evidence>
<feature type="transmembrane region" description="Helical" evidence="14">
    <location>
        <begin position="63"/>
        <end position="82"/>
    </location>
</feature>
<feature type="compositionally biased region" description="Polar residues" evidence="13">
    <location>
        <begin position="7"/>
        <end position="20"/>
    </location>
</feature>
<feature type="domain" description="Fatty acid desaturase" evidence="15">
    <location>
        <begin position="64"/>
        <end position="247"/>
    </location>
</feature>
<organism evidence="16">
    <name type="scientific">Nyssomyia neivai</name>
    <dbReference type="NCBI Taxonomy" id="330878"/>
    <lineage>
        <taxon>Eukaryota</taxon>
        <taxon>Metazoa</taxon>
        <taxon>Ecdysozoa</taxon>
        <taxon>Arthropoda</taxon>
        <taxon>Hexapoda</taxon>
        <taxon>Insecta</taxon>
        <taxon>Pterygota</taxon>
        <taxon>Neoptera</taxon>
        <taxon>Endopterygota</taxon>
        <taxon>Diptera</taxon>
        <taxon>Nematocera</taxon>
        <taxon>Psychodoidea</taxon>
        <taxon>Psychodidae</taxon>
        <taxon>Nyssomyia</taxon>
    </lineage>
</organism>
<feature type="transmembrane region" description="Helical" evidence="14">
    <location>
        <begin position="181"/>
        <end position="199"/>
    </location>
</feature>
<dbReference type="GO" id="GO:0006636">
    <property type="term" value="P:unsaturated fatty acid biosynthetic process"/>
    <property type="evidence" value="ECO:0007669"/>
    <property type="project" value="TreeGrafter"/>
</dbReference>
<evidence type="ECO:0000256" key="1">
    <source>
        <dbReference type="ARBA" id="ARBA00004141"/>
    </source>
</evidence>
<feature type="transmembrane region" description="Helical" evidence="14">
    <location>
        <begin position="205"/>
        <end position="226"/>
    </location>
</feature>
<dbReference type="GO" id="GO:0005506">
    <property type="term" value="F:iron ion binding"/>
    <property type="evidence" value="ECO:0007669"/>
    <property type="project" value="TreeGrafter"/>
</dbReference>
<keyword evidence="4 12" id="KW-0812">Transmembrane</keyword>
<keyword evidence="8" id="KW-0408">Iron</keyword>
<sequence length="343" mass="39185">MTEKHSTNGVSQTETLSSSADEPKDNPKDLKREASWPAVLFYIHLNILGIYGVVVLFTQTSLVTALFTALLTFFGIIGVTCGSHRLWAHRTYTASPILRGFLMLCQTLAGQGSIYEWVRQHRLHHKVFKTSDDPYYSDKDLLHSQVLAQIRTLSAKQQKMLDSIDMSDIEDDRIVMFQKKFYWILYLIFFVLLPINAPLEYWDDTVQAALFVAFSLRYMIVINVAWMVNSAHFIWGLDKNFKQSDSNLIFIITKTYWPQYHYLMPSDYQTGEFGNYGEGLTTILIRVFAALEMATDLSTISTDAVKTGLTMAVDSGRPVVECLREAAVAEMEKYPKVCRAYNK</sequence>
<evidence type="ECO:0000256" key="8">
    <source>
        <dbReference type="ARBA" id="ARBA00023004"/>
    </source>
</evidence>
<proteinExistence type="inferred from homology"/>
<feature type="transmembrane region" description="Helical" evidence="14">
    <location>
        <begin position="38"/>
        <end position="57"/>
    </location>
</feature>
<keyword evidence="9" id="KW-0443">Lipid metabolism</keyword>
<dbReference type="Pfam" id="PF00487">
    <property type="entry name" value="FA_desaturase"/>
    <property type="match status" value="1"/>
</dbReference>
<keyword evidence="7 12" id="KW-0560">Oxidoreductase</keyword>
<reference evidence="16" key="1">
    <citation type="submission" date="2016-12" db="EMBL/GenBank/DDBJ databases">
        <title>An insight into the sialome and mialome of the sand fly, Nyssomyia neivai.</title>
        <authorList>
            <person name="Sebastian V."/>
            <person name="Goulart T.M."/>
            <person name="Oliveira W."/>
            <person name="Calvo E."/>
            <person name="Oliveira L.F."/>
            <person name="Pinto M.C."/>
            <person name="Rosselino A.M."/>
            <person name="Ribeiro J.M."/>
        </authorList>
    </citation>
    <scope>NUCLEOTIDE SEQUENCE</scope>
</reference>
<dbReference type="CDD" id="cd03505">
    <property type="entry name" value="Delta9-FADS-like"/>
    <property type="match status" value="1"/>
</dbReference>
<dbReference type="PRINTS" id="PR00075">
    <property type="entry name" value="FACDDSATRASE"/>
</dbReference>
<keyword evidence="10 14" id="KW-0472">Membrane</keyword>
<evidence type="ECO:0000256" key="4">
    <source>
        <dbReference type="ARBA" id="ARBA00022692"/>
    </source>
</evidence>
<comment type="similarity">
    <text evidence="2 12">Belongs to the fatty acid desaturase type 1 family.</text>
</comment>
<keyword evidence="11 12" id="KW-0275">Fatty acid biosynthesis</keyword>
<dbReference type="AlphaFoldDB" id="A0A1L8DY59"/>
<comment type="cofactor">
    <cofactor evidence="12">
        <name>Fe(2+)</name>
        <dbReference type="ChEBI" id="CHEBI:29033"/>
    </cofactor>
</comment>
<protein>
    <submittedName>
        <fullName evidence="16">Putative fatty acid desaturase</fullName>
    </submittedName>
</protein>
<feature type="region of interest" description="Disordered" evidence="13">
    <location>
        <begin position="1"/>
        <end position="29"/>
    </location>
</feature>
<dbReference type="PANTHER" id="PTHR11351">
    <property type="entry name" value="ACYL-COA DESATURASE"/>
    <property type="match status" value="1"/>
</dbReference>
<evidence type="ECO:0000256" key="9">
    <source>
        <dbReference type="ARBA" id="ARBA00023098"/>
    </source>
</evidence>
<keyword evidence="5" id="KW-0276">Fatty acid metabolism</keyword>
<comment type="subcellular location">
    <subcellularLocation>
        <location evidence="1">Membrane</location>
        <topology evidence="1">Multi-pass membrane protein</topology>
    </subcellularLocation>
</comment>
<name>A0A1L8DY59_9DIPT</name>
<evidence type="ECO:0000256" key="2">
    <source>
        <dbReference type="ARBA" id="ARBA00009295"/>
    </source>
</evidence>
<evidence type="ECO:0000256" key="3">
    <source>
        <dbReference type="ARBA" id="ARBA00022516"/>
    </source>
</evidence>
<comment type="domain">
    <text evidence="12">The histidine box domains are involved in binding the catalytic metal ions.</text>
</comment>